<evidence type="ECO:0000256" key="1">
    <source>
        <dbReference type="SAM" id="MobiDB-lite"/>
    </source>
</evidence>
<dbReference type="EMBL" id="JAPFCC010000001">
    <property type="protein sequence ID" value="MCW7554102.1"/>
    <property type="molecule type" value="Genomic_DNA"/>
</dbReference>
<dbReference type="RefSeq" id="WP_262563838.1">
    <property type="nucleotide sequence ID" value="NZ_JAPFCC010000001.1"/>
</dbReference>
<name>A0ABT3MXJ0_9GAMM</name>
<keyword evidence="3" id="KW-1185">Reference proteome</keyword>
<proteinExistence type="predicted"/>
<reference evidence="2 3" key="1">
    <citation type="submission" date="2022-10" db="EMBL/GenBank/DDBJ databases">
        <title>High-quality genome sequences of two octocoral-associated bacteria, Endozoicomonas euniceicola EF212 and Endozoicomonas gorgoniicola PS125.</title>
        <authorList>
            <person name="Chiou Y.-J."/>
            <person name="Chen Y.-H."/>
        </authorList>
    </citation>
    <scope>NUCLEOTIDE SEQUENCE [LARGE SCALE GENOMIC DNA]</scope>
    <source>
        <strain evidence="2 3">PS125</strain>
    </source>
</reference>
<sequence>MNDYVHVKQEQSASTGATAATRQSILISQPKSIGKFIALSDDALLPSPIKH</sequence>
<gene>
    <name evidence="2" type="ORF">NX722_16045</name>
</gene>
<protein>
    <submittedName>
        <fullName evidence="2">Uncharacterized protein</fullName>
    </submittedName>
</protein>
<accession>A0ABT3MXJ0</accession>
<evidence type="ECO:0000313" key="3">
    <source>
        <dbReference type="Proteomes" id="UP001209854"/>
    </source>
</evidence>
<dbReference type="Proteomes" id="UP001209854">
    <property type="component" value="Unassembled WGS sequence"/>
</dbReference>
<organism evidence="2 3">
    <name type="scientific">Endozoicomonas gorgoniicola</name>
    <dbReference type="NCBI Taxonomy" id="1234144"/>
    <lineage>
        <taxon>Bacteria</taxon>
        <taxon>Pseudomonadati</taxon>
        <taxon>Pseudomonadota</taxon>
        <taxon>Gammaproteobacteria</taxon>
        <taxon>Oceanospirillales</taxon>
        <taxon>Endozoicomonadaceae</taxon>
        <taxon>Endozoicomonas</taxon>
    </lineage>
</organism>
<feature type="region of interest" description="Disordered" evidence="1">
    <location>
        <begin position="1"/>
        <end position="20"/>
    </location>
</feature>
<feature type="compositionally biased region" description="Polar residues" evidence="1">
    <location>
        <begin position="10"/>
        <end position="20"/>
    </location>
</feature>
<comment type="caution">
    <text evidence="2">The sequence shown here is derived from an EMBL/GenBank/DDBJ whole genome shotgun (WGS) entry which is preliminary data.</text>
</comment>
<evidence type="ECO:0000313" key="2">
    <source>
        <dbReference type="EMBL" id="MCW7554102.1"/>
    </source>
</evidence>